<protein>
    <submittedName>
        <fullName evidence="4">Glycoside hydrolase family 43 protein</fullName>
    </submittedName>
</protein>
<evidence type="ECO:0000313" key="5">
    <source>
        <dbReference type="Proteomes" id="UP000577724"/>
    </source>
</evidence>
<dbReference type="Gene3D" id="2.115.10.20">
    <property type="entry name" value="Glycosyl hydrolase domain, family 43"/>
    <property type="match status" value="1"/>
</dbReference>
<dbReference type="PANTHER" id="PTHR42812:SF5">
    <property type="entry name" value="ENDO-ARABINASE"/>
    <property type="match status" value="1"/>
</dbReference>
<dbReference type="Gene3D" id="2.60.120.200">
    <property type="match status" value="1"/>
</dbReference>
<organism evidence="4 5">
    <name type="scientific">Paenibacillus taichungensis</name>
    <dbReference type="NCBI Taxonomy" id="484184"/>
    <lineage>
        <taxon>Bacteria</taxon>
        <taxon>Bacillati</taxon>
        <taxon>Bacillota</taxon>
        <taxon>Bacilli</taxon>
        <taxon>Bacillales</taxon>
        <taxon>Paenibacillaceae</taxon>
        <taxon>Paenibacillus</taxon>
    </lineage>
</organism>
<name>A0ABX2MFU2_9BACL</name>
<proteinExistence type="predicted"/>
<dbReference type="Proteomes" id="UP000577724">
    <property type="component" value="Unassembled WGS sequence"/>
</dbReference>
<dbReference type="SUPFAM" id="SSF75005">
    <property type="entry name" value="Arabinanase/levansucrase/invertase"/>
    <property type="match status" value="1"/>
</dbReference>
<evidence type="ECO:0000313" key="4">
    <source>
        <dbReference type="EMBL" id="NUU52604.1"/>
    </source>
</evidence>
<accession>A0ABX2MFU2</accession>
<dbReference type="InterPro" id="IPR041542">
    <property type="entry name" value="GH43_C2"/>
</dbReference>
<keyword evidence="1 4" id="KW-0378">Hydrolase</keyword>
<evidence type="ECO:0000256" key="2">
    <source>
        <dbReference type="ARBA" id="ARBA00023295"/>
    </source>
</evidence>
<dbReference type="EMBL" id="JABMCC010000066">
    <property type="protein sequence ID" value="NUU52604.1"/>
    <property type="molecule type" value="Genomic_DNA"/>
</dbReference>
<keyword evidence="5" id="KW-1185">Reference proteome</keyword>
<dbReference type="Pfam" id="PF17851">
    <property type="entry name" value="GH43_C2"/>
    <property type="match status" value="1"/>
</dbReference>
<keyword evidence="2" id="KW-0326">Glycosidase</keyword>
<evidence type="ECO:0000259" key="3">
    <source>
        <dbReference type="Pfam" id="PF17851"/>
    </source>
</evidence>
<dbReference type="InterPro" id="IPR023296">
    <property type="entry name" value="Glyco_hydro_beta-prop_sf"/>
</dbReference>
<dbReference type="InterPro" id="IPR051795">
    <property type="entry name" value="Glycosyl_Hydrlase_43"/>
</dbReference>
<dbReference type="PANTHER" id="PTHR42812">
    <property type="entry name" value="BETA-XYLOSIDASE"/>
    <property type="match status" value="1"/>
</dbReference>
<dbReference type="SUPFAM" id="SSF49899">
    <property type="entry name" value="Concanavalin A-like lectins/glucanases"/>
    <property type="match status" value="1"/>
</dbReference>
<sequence>WWAVFLGVRLTEDGYSVLGRETFLAPVVWNEGWPHMDNNEGIVSLDMKVQRLPMTLPSLPGSHTAIIVGRDEFDGELGPQWMFVRNPTEGSCSLTEKPGFLTLYGQAGGLGDVSEITFVGRRQQHIHASFTTCLTFMPIVDGEEAGMCIRRDEDAHYELGIRRSEGHNLIFARLTVRGESEIVYAGETEAEQLFLRIESTEKEYRLTCSEDGQNWTALGSGSARAISPEDFVHKMCFTGAVVGLYATGSGKASSTPAHFNWFEYSV</sequence>
<dbReference type="InterPro" id="IPR013320">
    <property type="entry name" value="ConA-like_dom_sf"/>
</dbReference>
<comment type="caution">
    <text evidence="4">The sequence shown here is derived from an EMBL/GenBank/DDBJ whole genome shotgun (WGS) entry which is preliminary data.</text>
</comment>
<evidence type="ECO:0000256" key="1">
    <source>
        <dbReference type="ARBA" id="ARBA00022801"/>
    </source>
</evidence>
<dbReference type="GO" id="GO:0016787">
    <property type="term" value="F:hydrolase activity"/>
    <property type="evidence" value="ECO:0007669"/>
    <property type="project" value="UniProtKB-KW"/>
</dbReference>
<feature type="non-terminal residue" evidence="4">
    <location>
        <position position="1"/>
    </location>
</feature>
<gene>
    <name evidence="4" type="ORF">HP548_00555</name>
</gene>
<feature type="domain" description="Beta-xylosidase C-terminal Concanavalin A-like" evidence="3">
    <location>
        <begin position="70"/>
        <end position="265"/>
    </location>
</feature>
<reference evidence="4 5" key="1">
    <citation type="submission" date="2020-05" db="EMBL/GenBank/DDBJ databases">
        <title>Genome Sequencing of Type Strains.</title>
        <authorList>
            <person name="Lemaire J.F."/>
            <person name="Inderbitzin P."/>
            <person name="Gregorio O.A."/>
            <person name="Collins S.B."/>
            <person name="Wespe N."/>
            <person name="Knight-Connoni V."/>
        </authorList>
    </citation>
    <scope>NUCLEOTIDE SEQUENCE [LARGE SCALE GENOMIC DNA]</scope>
    <source>
        <strain evidence="4 5">DSM 19942</strain>
    </source>
</reference>